<dbReference type="InterPro" id="IPR002744">
    <property type="entry name" value="MIP18-like"/>
</dbReference>
<evidence type="ECO:0000313" key="3">
    <source>
        <dbReference type="Proteomes" id="UP000742786"/>
    </source>
</evidence>
<keyword evidence="3" id="KW-1185">Reference proteome</keyword>
<dbReference type="RefSeq" id="WP_220636867.1">
    <property type="nucleotide sequence ID" value="NZ_CAJQUM010000001.1"/>
</dbReference>
<dbReference type="EMBL" id="CAJQUM010000001">
    <property type="protein sequence ID" value="CAG4885082.1"/>
    <property type="molecule type" value="Genomic_DNA"/>
</dbReference>
<evidence type="ECO:0000259" key="1">
    <source>
        <dbReference type="Pfam" id="PF01883"/>
    </source>
</evidence>
<dbReference type="PANTHER" id="PTHR42831">
    <property type="entry name" value="FE-S PROTEIN MATURATION AUXILIARY FACTOR YITW"/>
    <property type="match status" value="1"/>
</dbReference>
<organism evidence="2 3">
    <name type="scientific">Georgfuchsia toluolica</name>
    <dbReference type="NCBI Taxonomy" id="424218"/>
    <lineage>
        <taxon>Bacteria</taxon>
        <taxon>Pseudomonadati</taxon>
        <taxon>Pseudomonadota</taxon>
        <taxon>Betaproteobacteria</taxon>
        <taxon>Nitrosomonadales</taxon>
        <taxon>Sterolibacteriaceae</taxon>
        <taxon>Georgfuchsia</taxon>
    </lineage>
</organism>
<name>A0A916J6Z2_9PROT</name>
<accession>A0A916J6Z2</accession>
<dbReference type="SUPFAM" id="SSF117916">
    <property type="entry name" value="Fe-S cluster assembly (FSCA) domain-like"/>
    <property type="match status" value="1"/>
</dbReference>
<dbReference type="PANTHER" id="PTHR42831:SF1">
    <property type="entry name" value="FE-S PROTEIN MATURATION AUXILIARY FACTOR YITW"/>
    <property type="match status" value="1"/>
</dbReference>
<dbReference type="Proteomes" id="UP000742786">
    <property type="component" value="Unassembled WGS sequence"/>
</dbReference>
<proteinExistence type="predicted"/>
<gene>
    <name evidence="2" type="primary">sufT</name>
    <name evidence="2" type="ORF">GTOL_12965</name>
</gene>
<dbReference type="Gene3D" id="3.30.300.130">
    <property type="entry name" value="Fe-S cluster assembly (FSCA)"/>
    <property type="match status" value="1"/>
</dbReference>
<comment type="caution">
    <text evidence="2">The sequence shown here is derived from an EMBL/GenBank/DDBJ whole genome shotgun (WGS) entry which is preliminary data.</text>
</comment>
<reference evidence="2" key="1">
    <citation type="submission" date="2021-04" db="EMBL/GenBank/DDBJ databases">
        <authorList>
            <person name="Hornung B."/>
        </authorList>
    </citation>
    <scope>NUCLEOTIDE SEQUENCE</scope>
    <source>
        <strain evidence="2">G5G6</strain>
    </source>
</reference>
<feature type="domain" description="MIP18 family-like" evidence="1">
    <location>
        <begin position="11"/>
        <end position="76"/>
    </location>
</feature>
<sequence>MANSESAPDPDEIRNALLQVVDPEAGMNIVDLGLIYRIEVAADMVTVEMTMTSPACPMGDMITAEVEQVLRELLPDSVRCDVRLVWSPAWDPSLMSEQARQHFGW</sequence>
<dbReference type="InterPro" id="IPR034904">
    <property type="entry name" value="FSCA_dom_sf"/>
</dbReference>
<evidence type="ECO:0000313" key="2">
    <source>
        <dbReference type="EMBL" id="CAG4885082.1"/>
    </source>
</evidence>
<protein>
    <submittedName>
        <fullName evidence="2">Fe-S protein maturation auxiliary factor SufT</fullName>
    </submittedName>
</protein>
<dbReference type="AlphaFoldDB" id="A0A916J6Z2"/>
<dbReference type="Pfam" id="PF01883">
    <property type="entry name" value="FeS_assembly_P"/>
    <property type="match status" value="1"/>
</dbReference>
<dbReference type="InterPro" id="IPR052339">
    <property type="entry name" value="Fe-S_Maturation_MIP18"/>
</dbReference>